<organism evidence="3 5">
    <name type="scientific">Chryseobacterium balustinum</name>
    <dbReference type="NCBI Taxonomy" id="246"/>
    <lineage>
        <taxon>Bacteria</taxon>
        <taxon>Pseudomonadati</taxon>
        <taxon>Bacteroidota</taxon>
        <taxon>Flavobacteriia</taxon>
        <taxon>Flavobacteriales</taxon>
        <taxon>Weeksellaceae</taxon>
        <taxon>Chryseobacterium group</taxon>
        <taxon>Chryseobacterium</taxon>
    </lineage>
</organism>
<dbReference type="EMBL" id="UAVR01000019">
    <property type="protein sequence ID" value="SQA92113.1"/>
    <property type="molecule type" value="Genomic_DNA"/>
</dbReference>
<dbReference type="Proteomes" id="UP000251937">
    <property type="component" value="Unassembled WGS sequence"/>
</dbReference>
<dbReference type="EMBL" id="FUZE01000007">
    <property type="protein sequence ID" value="SKB74762.1"/>
    <property type="molecule type" value="Genomic_DNA"/>
</dbReference>
<dbReference type="RefSeq" id="WP_079465242.1">
    <property type="nucleotide sequence ID" value="NZ_CP033934.1"/>
</dbReference>
<comment type="caution">
    <text evidence="3">The sequence shown here is derived from an EMBL/GenBank/DDBJ whole genome shotgun (WGS) entry which is preliminary data.</text>
</comment>
<accession>A0AAX2IT37</accession>
<evidence type="ECO:0000313" key="2">
    <source>
        <dbReference type="EMBL" id="SKB74762.1"/>
    </source>
</evidence>
<evidence type="ECO:0000313" key="4">
    <source>
        <dbReference type="Proteomes" id="UP000190669"/>
    </source>
</evidence>
<evidence type="ECO:0000256" key="1">
    <source>
        <dbReference type="SAM" id="MobiDB-lite"/>
    </source>
</evidence>
<evidence type="ECO:0000313" key="5">
    <source>
        <dbReference type="Proteomes" id="UP000251937"/>
    </source>
</evidence>
<dbReference type="KEGG" id="cbp:EB354_09495"/>
<evidence type="ECO:0000313" key="3">
    <source>
        <dbReference type="EMBL" id="SQA92113.1"/>
    </source>
</evidence>
<proteinExistence type="predicted"/>
<name>A0AAX2IT37_9FLAO</name>
<reference evidence="3 5" key="2">
    <citation type="submission" date="2018-06" db="EMBL/GenBank/DDBJ databases">
        <authorList>
            <consortium name="Pathogen Informatics"/>
            <person name="Doyle S."/>
        </authorList>
    </citation>
    <scope>NUCLEOTIDE SEQUENCE [LARGE SCALE GENOMIC DNA]</scope>
    <source>
        <strain evidence="3 5">NCTC11212</strain>
    </source>
</reference>
<reference evidence="2 4" key="1">
    <citation type="submission" date="2017-02" db="EMBL/GenBank/DDBJ databases">
        <authorList>
            <person name="Varghese N."/>
            <person name="Submissions S."/>
        </authorList>
    </citation>
    <scope>NUCLEOTIDE SEQUENCE [LARGE SCALE GENOMIC DNA]</scope>
    <source>
        <strain evidence="2 4">DSM 16775</strain>
    </source>
</reference>
<feature type="region of interest" description="Disordered" evidence="1">
    <location>
        <begin position="54"/>
        <end position="77"/>
    </location>
</feature>
<protein>
    <submittedName>
        <fullName evidence="3">Uncharacterized protein</fullName>
    </submittedName>
</protein>
<dbReference type="Proteomes" id="UP000190669">
    <property type="component" value="Unassembled WGS sequence"/>
</dbReference>
<sequence length="77" mass="8575">MQTLIERVTFIMKGITMAAPPDYETDLISSFNTSSGTTFSDFVKQLRGGQAVLPFKTNPYQPTSDSEKEIVMPARQI</sequence>
<gene>
    <name evidence="3" type="ORF">NCTC11212_03755</name>
    <name evidence="2" type="ORF">SAMN05421800_107121</name>
</gene>
<dbReference type="AlphaFoldDB" id="A0AAX2IT37"/>
<keyword evidence="4" id="KW-1185">Reference proteome</keyword>